<keyword evidence="2" id="KW-1185">Reference proteome</keyword>
<sequence length="132" mass="13993">MRFVIVLLIGLFVGAACSLIGLSALRKETPPSTALMAMLRFHSAGLDQAVRSNRCAATDLTPHLQTLRHLANDLEPAFGETEDDELFAKHASAFRAALDAALATPPTDCASAGVALDRVSAGCKDCHRDFKG</sequence>
<organism evidence="1 2">
    <name type="scientific">Arenimonas composti TR7-09 = DSM 18010</name>
    <dbReference type="NCBI Taxonomy" id="1121013"/>
    <lineage>
        <taxon>Bacteria</taxon>
        <taxon>Pseudomonadati</taxon>
        <taxon>Pseudomonadota</taxon>
        <taxon>Gammaproteobacteria</taxon>
        <taxon>Lysobacterales</taxon>
        <taxon>Lysobacteraceae</taxon>
        <taxon>Arenimonas</taxon>
    </lineage>
</organism>
<evidence type="ECO:0000313" key="2">
    <source>
        <dbReference type="Proteomes" id="UP000029391"/>
    </source>
</evidence>
<proteinExistence type="predicted"/>
<dbReference type="PROSITE" id="PS51257">
    <property type="entry name" value="PROKAR_LIPOPROTEIN"/>
    <property type="match status" value="1"/>
</dbReference>
<dbReference type="GO" id="GO:0020037">
    <property type="term" value="F:heme binding"/>
    <property type="evidence" value="ECO:0007669"/>
    <property type="project" value="InterPro"/>
</dbReference>
<accession>A0A091B7C4</accession>
<name>A0A091B7C4_9GAMM</name>
<dbReference type="GO" id="GO:0022900">
    <property type="term" value="P:electron transport chain"/>
    <property type="evidence" value="ECO:0007669"/>
    <property type="project" value="InterPro"/>
</dbReference>
<dbReference type="GO" id="GO:0009055">
    <property type="term" value="F:electron transfer activity"/>
    <property type="evidence" value="ECO:0007669"/>
    <property type="project" value="InterPro"/>
</dbReference>
<dbReference type="Proteomes" id="UP000029391">
    <property type="component" value="Unassembled WGS sequence"/>
</dbReference>
<dbReference type="GO" id="GO:0005506">
    <property type="term" value="F:iron ion binding"/>
    <property type="evidence" value="ECO:0007669"/>
    <property type="project" value="InterPro"/>
</dbReference>
<dbReference type="SUPFAM" id="SSF47175">
    <property type="entry name" value="Cytochromes"/>
    <property type="match status" value="1"/>
</dbReference>
<dbReference type="OrthoDB" id="5984407at2"/>
<dbReference type="AlphaFoldDB" id="A0A091B7C4"/>
<dbReference type="InterPro" id="IPR010980">
    <property type="entry name" value="Cyt_c/b562"/>
</dbReference>
<dbReference type="eggNOG" id="COG3909">
    <property type="taxonomic scope" value="Bacteria"/>
</dbReference>
<comment type="caution">
    <text evidence="1">The sequence shown here is derived from an EMBL/GenBank/DDBJ whole genome shotgun (WGS) entry which is preliminary data.</text>
</comment>
<reference evidence="1 2" key="1">
    <citation type="submission" date="2013-09" db="EMBL/GenBank/DDBJ databases">
        <title>Genome sequencing of Arenimonas composti.</title>
        <authorList>
            <person name="Chen F."/>
            <person name="Wang G."/>
        </authorList>
    </citation>
    <scope>NUCLEOTIDE SEQUENCE [LARGE SCALE GENOMIC DNA]</scope>
    <source>
        <strain evidence="1 2">TR7-09</strain>
    </source>
</reference>
<dbReference type="Gene3D" id="1.20.120.10">
    <property type="entry name" value="Cytochrome c/b562"/>
    <property type="match status" value="1"/>
</dbReference>
<dbReference type="InterPro" id="IPR002321">
    <property type="entry name" value="Cyt_c_II"/>
</dbReference>
<protein>
    <recommendedName>
        <fullName evidence="3">Cytochrome C</fullName>
    </recommendedName>
</protein>
<evidence type="ECO:0000313" key="1">
    <source>
        <dbReference type="EMBL" id="KFN47392.1"/>
    </source>
</evidence>
<evidence type="ECO:0008006" key="3">
    <source>
        <dbReference type="Google" id="ProtNLM"/>
    </source>
</evidence>
<dbReference type="STRING" id="1121013.GCA_000426365_00511"/>
<dbReference type="RefSeq" id="WP_026816024.1">
    <property type="nucleotide sequence ID" value="NZ_AUFF01000001.1"/>
</dbReference>
<gene>
    <name evidence="1" type="ORF">P873_01755</name>
</gene>
<dbReference type="EMBL" id="AWXU01000066">
    <property type="protein sequence ID" value="KFN47392.1"/>
    <property type="molecule type" value="Genomic_DNA"/>
</dbReference>
<dbReference type="PROSITE" id="PS51009">
    <property type="entry name" value="CYTCII"/>
    <property type="match status" value="1"/>
</dbReference>